<dbReference type="Pfam" id="PF13843">
    <property type="entry name" value="DDE_Tnp_1_7"/>
    <property type="match status" value="1"/>
</dbReference>
<protein>
    <recommendedName>
        <fullName evidence="2">PiggyBac transposable element-derived protein domain-containing protein</fullName>
    </recommendedName>
</protein>
<feature type="transmembrane region" description="Helical" evidence="1">
    <location>
        <begin position="71"/>
        <end position="91"/>
    </location>
</feature>
<evidence type="ECO:0000256" key="1">
    <source>
        <dbReference type="SAM" id="Phobius"/>
    </source>
</evidence>
<keyword evidence="4" id="KW-1185">Reference proteome</keyword>
<evidence type="ECO:0000313" key="3">
    <source>
        <dbReference type="EMBL" id="KAE9157332.1"/>
    </source>
</evidence>
<keyword evidence="1" id="KW-0812">Transmembrane</keyword>
<gene>
    <name evidence="3" type="ORF">PF005_g32875</name>
</gene>
<proteinExistence type="predicted"/>
<keyword evidence="1" id="KW-1133">Transmembrane helix</keyword>
<dbReference type="InterPro" id="IPR029526">
    <property type="entry name" value="PGBD"/>
</dbReference>
<evidence type="ECO:0000313" key="4">
    <source>
        <dbReference type="Proteomes" id="UP000433483"/>
    </source>
</evidence>
<sequence length="189" mass="21801">MWMDRTPVHLLSSGGSRKTGTVMRRVDSEMQAVPAPELVCDYHRWMGGVDIHDQLRMQRYSVQLCYKTRKYYKTLFLGLLDMALVNAFIVFRHHKKVNNKRPPKHFAFFETLMEQLLAIDSPEAYTAIEVRIMLSEPALAIPGFSLMLLMLYVESDLCAGEDSSLASTQRIRTRTNSYGTPVLWRWPSP</sequence>
<name>A0A6A3V0E8_9STRA</name>
<dbReference type="OrthoDB" id="126936at2759"/>
<dbReference type="AlphaFoldDB" id="A0A6A3V0E8"/>
<dbReference type="EMBL" id="QXGB01008987">
    <property type="protein sequence ID" value="KAE9157332.1"/>
    <property type="molecule type" value="Genomic_DNA"/>
</dbReference>
<reference evidence="3 4" key="1">
    <citation type="submission" date="2018-08" db="EMBL/GenBank/DDBJ databases">
        <title>Genomic investigation of the strawberry pathogen Phytophthora fragariae indicates pathogenicity is determined by transcriptional variation in three key races.</title>
        <authorList>
            <person name="Adams T.M."/>
            <person name="Armitage A.D."/>
            <person name="Sobczyk M.K."/>
            <person name="Bates H.J."/>
            <person name="Dunwell J.M."/>
            <person name="Nellist C.F."/>
            <person name="Harrison R.J."/>
        </authorList>
    </citation>
    <scope>NUCLEOTIDE SEQUENCE [LARGE SCALE GENOMIC DNA]</scope>
    <source>
        <strain evidence="3 4">NOV-27</strain>
    </source>
</reference>
<organism evidence="3 4">
    <name type="scientific">Phytophthora fragariae</name>
    <dbReference type="NCBI Taxonomy" id="53985"/>
    <lineage>
        <taxon>Eukaryota</taxon>
        <taxon>Sar</taxon>
        <taxon>Stramenopiles</taxon>
        <taxon>Oomycota</taxon>
        <taxon>Peronosporomycetes</taxon>
        <taxon>Peronosporales</taxon>
        <taxon>Peronosporaceae</taxon>
        <taxon>Phytophthora</taxon>
    </lineage>
</organism>
<keyword evidence="1" id="KW-0472">Membrane</keyword>
<feature type="domain" description="PiggyBac transposable element-derived protein" evidence="2">
    <location>
        <begin position="2"/>
        <end position="88"/>
    </location>
</feature>
<evidence type="ECO:0000259" key="2">
    <source>
        <dbReference type="Pfam" id="PF13843"/>
    </source>
</evidence>
<dbReference type="PANTHER" id="PTHR46599:SF3">
    <property type="entry name" value="PIGGYBAC TRANSPOSABLE ELEMENT-DERIVED PROTEIN 4"/>
    <property type="match status" value="1"/>
</dbReference>
<accession>A0A6A3V0E8</accession>
<dbReference type="Proteomes" id="UP000433483">
    <property type="component" value="Unassembled WGS sequence"/>
</dbReference>
<comment type="caution">
    <text evidence="3">The sequence shown here is derived from an EMBL/GenBank/DDBJ whole genome shotgun (WGS) entry which is preliminary data.</text>
</comment>
<dbReference type="PANTHER" id="PTHR46599">
    <property type="entry name" value="PIGGYBAC TRANSPOSABLE ELEMENT-DERIVED PROTEIN 4"/>
    <property type="match status" value="1"/>
</dbReference>